<proteinExistence type="predicted"/>
<dbReference type="CDD" id="cd09279">
    <property type="entry name" value="RNase_HI_like"/>
    <property type="match status" value="1"/>
</dbReference>
<dbReference type="GO" id="GO:0004619">
    <property type="term" value="F:phosphoglycerate mutase activity"/>
    <property type="evidence" value="ECO:0007669"/>
    <property type="project" value="UniProtKB-EC"/>
</dbReference>
<dbReference type="Pfam" id="PF13456">
    <property type="entry name" value="RVT_3"/>
    <property type="match status" value="1"/>
</dbReference>
<keyword evidence="3" id="KW-0413">Isomerase</keyword>
<feature type="compositionally biased region" description="Low complexity" evidence="1">
    <location>
        <begin position="195"/>
        <end position="206"/>
    </location>
</feature>
<dbReference type="Gene3D" id="3.30.420.10">
    <property type="entry name" value="Ribonuclease H-like superfamily/Ribonuclease H"/>
    <property type="match status" value="1"/>
</dbReference>
<dbReference type="EC" id="5.4.2.12" evidence="3"/>
<dbReference type="PROSITE" id="PS50879">
    <property type="entry name" value="RNASE_H_1"/>
    <property type="match status" value="1"/>
</dbReference>
<dbReference type="GO" id="GO:0004523">
    <property type="term" value="F:RNA-DNA hybrid ribonuclease activity"/>
    <property type="evidence" value="ECO:0007669"/>
    <property type="project" value="InterPro"/>
</dbReference>
<sequence length="237" mass="25368">MPSLFPEPSEPRVVESPKNTASWISAHCDGGARGNPGPAGYGALIQDEAGLVLAELSEFLGLRTNNYAEYSGLLGCLQWALDNGYKNLRVVSDSELMVKQIQGKYKVNSPDLRPLWEEARRRIAQLDGFQISHALRHKNKDADRLANEAMDRGMKRPRAAGEAAPTPRATPYPSKSTAPSQPSSLGGVQESPGVASPASASQKPPAGMLRGFTRDGVVHLLGSASLPDGIFVKIVPE</sequence>
<evidence type="ECO:0000259" key="2">
    <source>
        <dbReference type="PROSITE" id="PS50879"/>
    </source>
</evidence>
<feature type="domain" description="RNase H type-1" evidence="2">
    <location>
        <begin position="20"/>
        <end position="151"/>
    </location>
</feature>
<dbReference type="Proteomes" id="UP000584867">
    <property type="component" value="Unassembled WGS sequence"/>
</dbReference>
<dbReference type="SUPFAM" id="SSF53098">
    <property type="entry name" value="Ribonuclease H-like"/>
    <property type="match status" value="1"/>
</dbReference>
<dbReference type="AlphaFoldDB" id="A0A7W7ZT26"/>
<name>A0A7W7ZT26_9BACT</name>
<dbReference type="InterPro" id="IPR053151">
    <property type="entry name" value="RNase_H-like"/>
</dbReference>
<reference evidence="3 4" key="1">
    <citation type="submission" date="2020-08" db="EMBL/GenBank/DDBJ databases">
        <title>Genomic Encyclopedia of Type Strains, Phase IV (KMG-V): Genome sequencing to study the core and pangenomes of soil and plant-associated prokaryotes.</title>
        <authorList>
            <person name="Whitman W."/>
        </authorList>
    </citation>
    <scope>NUCLEOTIDE SEQUENCE [LARGE SCALE GENOMIC DNA]</scope>
    <source>
        <strain evidence="3 4">X5P3</strain>
    </source>
</reference>
<evidence type="ECO:0000256" key="1">
    <source>
        <dbReference type="SAM" id="MobiDB-lite"/>
    </source>
</evidence>
<organism evidence="3 4">
    <name type="scientific">Granulicella mallensis</name>
    <dbReference type="NCBI Taxonomy" id="940614"/>
    <lineage>
        <taxon>Bacteria</taxon>
        <taxon>Pseudomonadati</taxon>
        <taxon>Acidobacteriota</taxon>
        <taxon>Terriglobia</taxon>
        <taxon>Terriglobales</taxon>
        <taxon>Acidobacteriaceae</taxon>
        <taxon>Granulicella</taxon>
    </lineage>
</organism>
<gene>
    <name evidence="3" type="ORF">HDF15_004018</name>
</gene>
<feature type="compositionally biased region" description="Polar residues" evidence="1">
    <location>
        <begin position="173"/>
        <end position="186"/>
    </location>
</feature>
<dbReference type="PANTHER" id="PTHR47723:SF23">
    <property type="entry name" value="REVERSE TRANSCRIPTASE-LIKE PROTEIN"/>
    <property type="match status" value="1"/>
</dbReference>
<evidence type="ECO:0000313" key="4">
    <source>
        <dbReference type="Proteomes" id="UP000584867"/>
    </source>
</evidence>
<protein>
    <submittedName>
        <fullName evidence="3">Putative phosphoglycerate mutase</fullName>
        <ecNumber evidence="3">5.4.2.12</ecNumber>
    </submittedName>
</protein>
<feature type="region of interest" description="Disordered" evidence="1">
    <location>
        <begin position="152"/>
        <end position="208"/>
    </location>
</feature>
<dbReference type="EMBL" id="JACHIO010000018">
    <property type="protein sequence ID" value="MBB5065649.1"/>
    <property type="molecule type" value="Genomic_DNA"/>
</dbReference>
<dbReference type="InterPro" id="IPR012337">
    <property type="entry name" value="RNaseH-like_sf"/>
</dbReference>
<dbReference type="RefSeq" id="WP_221314518.1">
    <property type="nucleotide sequence ID" value="NZ_JACHIO010000018.1"/>
</dbReference>
<dbReference type="InterPro" id="IPR002156">
    <property type="entry name" value="RNaseH_domain"/>
</dbReference>
<accession>A0A7W7ZT26</accession>
<dbReference type="PANTHER" id="PTHR47723">
    <property type="entry name" value="OS05G0353850 PROTEIN"/>
    <property type="match status" value="1"/>
</dbReference>
<evidence type="ECO:0000313" key="3">
    <source>
        <dbReference type="EMBL" id="MBB5065649.1"/>
    </source>
</evidence>
<comment type="caution">
    <text evidence="3">The sequence shown here is derived from an EMBL/GenBank/DDBJ whole genome shotgun (WGS) entry which is preliminary data.</text>
</comment>
<dbReference type="GO" id="GO:0003676">
    <property type="term" value="F:nucleic acid binding"/>
    <property type="evidence" value="ECO:0007669"/>
    <property type="project" value="InterPro"/>
</dbReference>
<dbReference type="InterPro" id="IPR036397">
    <property type="entry name" value="RNaseH_sf"/>
</dbReference>